<dbReference type="PANTHER" id="PTHR24027:SF438">
    <property type="entry name" value="CADHERIN 23"/>
    <property type="match status" value="1"/>
</dbReference>
<dbReference type="GO" id="GO:0016342">
    <property type="term" value="C:catenin complex"/>
    <property type="evidence" value="ECO:0007669"/>
    <property type="project" value="TreeGrafter"/>
</dbReference>
<evidence type="ECO:0000256" key="4">
    <source>
        <dbReference type="ARBA" id="ARBA00023136"/>
    </source>
</evidence>
<dbReference type="GO" id="GO:0016477">
    <property type="term" value="P:cell migration"/>
    <property type="evidence" value="ECO:0007669"/>
    <property type="project" value="TreeGrafter"/>
</dbReference>
<sequence>LTAIALLDREVASRHTIQVIAIDGERDPSLSDELGQGNHGFTKSQRKDVVNTAIVTVQIYVEDLNDNTPTFVYPNGASNMQKQTQIKIMESMMQQCSLHISDTESSGKQFTSVDAVAVCITAFICDADSGVTFDAWFKRWEDIFHVELLKANDARKKCHKRGHKEDYCPVDQTSKSRICNKKMKRPKCSSVPSGQKSNFIRTALKTELEAQRKYVTGIINGKPVGIQLDTASDIMLSSKRTLHMIVRPPIITSKKKALKVSGGNLRLTSELECVVSLDCIKFEETCFINSYLNLNLLHLDWIKKHSLLESPLNCVCNSVQSPRLSPAKSNQLPAKLIKLSHHQGKNTLIVEAADQGTPPGKITSTIFVMVDDSEPIGLHNGMLLDEEADKARIADGSERDYLSSKIFNVEADQLVTMCMVIGLSLVVLSLLVTAVFFFHNRRSNLKRHMRRRLRHPVQCIQNGIQLPRGRQETRHGLAGGRNTCQLKVCEGDLFDGVPGYEDKPNQNDNDTSLNRQSSTNRNKVPSKVEEPYTIRFSALQQRSPPSDGHGTKKIFRSHAIFPPTLAYIFSNPPASSPISDCEKGDVLQRFGSPDMDTPSTVDQKIKTELNQPTVQVPVHTTIGNMFTLPIRAESLFQSEIWCNSTLTRRTDTNPNSSSLTTFSAERKVSEAASEASVQEQPKVLDPLHLLEGPFDCAKNQHFTAFCEKPQQLSSTSCQQPTGNPKETYVEVLLPFGHCFDSTAVGALGRMPISTPASKIRSDSDSKPQNQEPNLLHSPISVLDPITGKRIFVPPFSKSNTPLSKSGSKLQRSGTIPDNGERSCNEPKEDGGSNNDRAS</sequence>
<dbReference type="InterPro" id="IPR002126">
    <property type="entry name" value="Cadherin-like_dom"/>
</dbReference>
<keyword evidence="4 7" id="KW-0472">Membrane</keyword>
<evidence type="ECO:0000256" key="2">
    <source>
        <dbReference type="ARBA" id="ARBA00022737"/>
    </source>
</evidence>
<feature type="compositionally biased region" description="Basic and acidic residues" evidence="6">
    <location>
        <begin position="818"/>
        <end position="830"/>
    </location>
</feature>
<protein>
    <submittedName>
        <fullName evidence="9">Cadherin domain-containing protein</fullName>
    </submittedName>
</protein>
<dbReference type="GO" id="GO:0045296">
    <property type="term" value="F:cadherin binding"/>
    <property type="evidence" value="ECO:0007669"/>
    <property type="project" value="TreeGrafter"/>
</dbReference>
<evidence type="ECO:0000256" key="3">
    <source>
        <dbReference type="ARBA" id="ARBA00022837"/>
    </source>
</evidence>
<keyword evidence="7" id="KW-1133">Transmembrane helix</keyword>
<dbReference type="AlphaFoldDB" id="A0A183SDB8"/>
<dbReference type="PROSITE" id="PS00232">
    <property type="entry name" value="CADHERIN_1"/>
    <property type="match status" value="1"/>
</dbReference>
<organism evidence="9">
    <name type="scientific">Schistocephalus solidus</name>
    <name type="common">Tapeworm</name>
    <dbReference type="NCBI Taxonomy" id="70667"/>
    <lineage>
        <taxon>Eukaryota</taxon>
        <taxon>Metazoa</taxon>
        <taxon>Spiralia</taxon>
        <taxon>Lophotrochozoa</taxon>
        <taxon>Platyhelminthes</taxon>
        <taxon>Cestoda</taxon>
        <taxon>Eucestoda</taxon>
        <taxon>Diphyllobothriidea</taxon>
        <taxon>Diphyllobothriidae</taxon>
        <taxon>Schistocephalus</taxon>
    </lineage>
</organism>
<evidence type="ECO:0000259" key="8">
    <source>
        <dbReference type="PROSITE" id="PS50268"/>
    </source>
</evidence>
<reference evidence="9" key="1">
    <citation type="submission" date="2016-06" db="UniProtKB">
        <authorList>
            <consortium name="WormBaseParasite"/>
        </authorList>
    </citation>
    <scope>IDENTIFICATION</scope>
</reference>
<dbReference type="PROSITE" id="PS50268">
    <property type="entry name" value="CADHERIN_2"/>
    <property type="match status" value="1"/>
</dbReference>
<evidence type="ECO:0000256" key="7">
    <source>
        <dbReference type="SAM" id="Phobius"/>
    </source>
</evidence>
<dbReference type="Gene3D" id="2.60.40.60">
    <property type="entry name" value="Cadherins"/>
    <property type="match status" value="1"/>
</dbReference>
<evidence type="ECO:0000256" key="6">
    <source>
        <dbReference type="SAM" id="MobiDB-lite"/>
    </source>
</evidence>
<accession>A0A183SDB8</accession>
<dbReference type="InterPro" id="IPR020894">
    <property type="entry name" value="Cadherin_CS"/>
</dbReference>
<feature type="region of interest" description="Disordered" evidence="6">
    <location>
        <begin position="754"/>
        <end position="838"/>
    </location>
</feature>
<dbReference type="GO" id="GO:0007156">
    <property type="term" value="P:homophilic cell adhesion via plasma membrane adhesion molecules"/>
    <property type="evidence" value="ECO:0007669"/>
    <property type="project" value="InterPro"/>
</dbReference>
<evidence type="ECO:0000313" key="9">
    <source>
        <dbReference type="WBParaSite" id="SSLN_0000228601-mRNA-1"/>
    </source>
</evidence>
<feature type="domain" description="Cadherin" evidence="8">
    <location>
        <begin position="7"/>
        <end position="71"/>
    </location>
</feature>
<keyword evidence="2" id="KW-0677">Repeat</keyword>
<feature type="compositionally biased region" description="Polar residues" evidence="6">
    <location>
        <begin position="796"/>
        <end position="815"/>
    </location>
</feature>
<dbReference type="GO" id="GO:0005509">
    <property type="term" value="F:calcium ion binding"/>
    <property type="evidence" value="ECO:0007669"/>
    <property type="project" value="UniProtKB-UniRule"/>
</dbReference>
<keyword evidence="3 5" id="KW-0106">Calcium</keyword>
<keyword evidence="7" id="KW-0812">Transmembrane</keyword>
<feature type="transmembrane region" description="Helical" evidence="7">
    <location>
        <begin position="414"/>
        <end position="438"/>
    </location>
</feature>
<proteinExistence type="predicted"/>
<dbReference type="GO" id="GO:0008013">
    <property type="term" value="F:beta-catenin binding"/>
    <property type="evidence" value="ECO:0007669"/>
    <property type="project" value="TreeGrafter"/>
</dbReference>
<dbReference type="PANTHER" id="PTHR24027">
    <property type="entry name" value="CADHERIN-23"/>
    <property type="match status" value="1"/>
</dbReference>
<comment type="subcellular location">
    <subcellularLocation>
        <location evidence="1">Membrane</location>
    </subcellularLocation>
</comment>
<evidence type="ECO:0000256" key="5">
    <source>
        <dbReference type="PROSITE-ProRule" id="PRU00043"/>
    </source>
</evidence>
<dbReference type="WBParaSite" id="SSLN_0000228601-mRNA-1">
    <property type="protein sequence ID" value="SSLN_0000228601-mRNA-1"/>
    <property type="gene ID" value="SSLN_0000228601"/>
</dbReference>
<dbReference type="InterPro" id="IPR039808">
    <property type="entry name" value="Cadherin"/>
</dbReference>
<evidence type="ECO:0000256" key="1">
    <source>
        <dbReference type="ARBA" id="ARBA00004370"/>
    </source>
</evidence>
<name>A0A183SDB8_SCHSO</name>
<feature type="region of interest" description="Disordered" evidence="6">
    <location>
        <begin position="498"/>
        <end position="529"/>
    </location>
</feature>
<dbReference type="CDD" id="cd11304">
    <property type="entry name" value="Cadherin_repeat"/>
    <property type="match status" value="1"/>
</dbReference>
<feature type="compositionally biased region" description="Polar residues" evidence="6">
    <location>
        <begin position="506"/>
        <end position="523"/>
    </location>
</feature>